<reference evidence="2" key="2">
    <citation type="submission" date="2022-10" db="EMBL/GenBank/DDBJ databases">
        <authorList>
            <consortium name="ENA_rothamsted_submissions"/>
            <consortium name="culmorum"/>
            <person name="King R."/>
        </authorList>
    </citation>
    <scope>NUCLEOTIDE SEQUENCE</scope>
</reference>
<organism evidence="2 3">
    <name type="scientific">Diatraea saccharalis</name>
    <name type="common">sugarcane borer</name>
    <dbReference type="NCBI Taxonomy" id="40085"/>
    <lineage>
        <taxon>Eukaryota</taxon>
        <taxon>Metazoa</taxon>
        <taxon>Ecdysozoa</taxon>
        <taxon>Arthropoda</taxon>
        <taxon>Hexapoda</taxon>
        <taxon>Insecta</taxon>
        <taxon>Pterygota</taxon>
        <taxon>Neoptera</taxon>
        <taxon>Endopterygota</taxon>
        <taxon>Lepidoptera</taxon>
        <taxon>Glossata</taxon>
        <taxon>Ditrysia</taxon>
        <taxon>Pyraloidea</taxon>
        <taxon>Crambidae</taxon>
        <taxon>Crambinae</taxon>
        <taxon>Diatraea</taxon>
    </lineage>
</organism>
<protein>
    <submittedName>
        <fullName evidence="2">Uncharacterized protein</fullName>
    </submittedName>
</protein>
<reference evidence="2" key="1">
    <citation type="submission" date="2021-12" db="EMBL/GenBank/DDBJ databases">
        <authorList>
            <person name="King R."/>
        </authorList>
    </citation>
    <scope>NUCLEOTIDE SEQUENCE</scope>
</reference>
<name>A0A9N9R2D7_9NEOP</name>
<feature type="region of interest" description="Disordered" evidence="1">
    <location>
        <begin position="330"/>
        <end position="353"/>
    </location>
</feature>
<dbReference type="OrthoDB" id="6338233at2759"/>
<feature type="region of interest" description="Disordered" evidence="1">
    <location>
        <begin position="1"/>
        <end position="58"/>
    </location>
</feature>
<proteinExistence type="predicted"/>
<evidence type="ECO:0000313" key="2">
    <source>
        <dbReference type="EMBL" id="CAG9788140.1"/>
    </source>
</evidence>
<dbReference type="PANTHER" id="PTHR16524">
    <property type="entry name" value="CELL DEATH REGULATOR AVEN"/>
    <property type="match status" value="1"/>
</dbReference>
<feature type="compositionally biased region" description="Basic and acidic residues" evidence="1">
    <location>
        <begin position="1"/>
        <end position="21"/>
    </location>
</feature>
<feature type="compositionally biased region" description="Basic and acidic residues" evidence="1">
    <location>
        <begin position="33"/>
        <end position="44"/>
    </location>
</feature>
<evidence type="ECO:0000256" key="1">
    <source>
        <dbReference type="SAM" id="MobiDB-lite"/>
    </source>
</evidence>
<gene>
    <name evidence="2" type="ORF">DIATSA_LOCUS5974</name>
</gene>
<evidence type="ECO:0000313" key="3">
    <source>
        <dbReference type="Proteomes" id="UP001153714"/>
    </source>
</evidence>
<accession>A0A9N9R2D7</accession>
<dbReference type="Proteomes" id="UP001153714">
    <property type="component" value="Chromosome 19"/>
</dbReference>
<dbReference type="PANTHER" id="PTHR16524:SF2">
    <property type="entry name" value="CELL DEATH REGULATOR AVEN"/>
    <property type="match status" value="1"/>
</dbReference>
<dbReference type="InterPro" id="IPR026187">
    <property type="entry name" value="Aven"/>
</dbReference>
<dbReference type="EMBL" id="OU893350">
    <property type="protein sequence ID" value="CAG9788140.1"/>
    <property type="molecule type" value="Genomic_DNA"/>
</dbReference>
<keyword evidence="3" id="KW-1185">Reference proteome</keyword>
<dbReference type="AlphaFoldDB" id="A0A9N9R2D7"/>
<sequence>MPEEGKKNRQKGRNDPKEQRRPRQRHQPVPAENKVEKKEDESKATQKPIYEEPGPEFYKSLKRETDDILKITEEENSKYKKKDIQSNWSKYEMPIESYDDIQEQENMGADYETLVQAPQSIGGYFQFKHEKSWDVDIGPSPYDKYFDINGDHLFLSLSTIPFFERNNIQKEIFTETDLLNMNNRATRFKQKYGNDVLNETSNLIVTKLLKTDILKGSDEGIDKNEKENFRNEQEDIIVEPTENQISLQKSILETPIKEIHEKCSSVLVTEHTLSETDEIEVDRSFINKNKTTQNNRKSDSSLENIDVFLGNNVITIETENKEDIIEIPKDLASTSNNKTETDKPPLIETPEDLEKWLDDFLDE</sequence>
<dbReference type="GO" id="GO:0010972">
    <property type="term" value="P:negative regulation of G2/M transition of mitotic cell cycle"/>
    <property type="evidence" value="ECO:0007669"/>
    <property type="project" value="TreeGrafter"/>
</dbReference>